<dbReference type="AlphaFoldDB" id="A0AAV0ANF2"/>
<gene>
    <name evidence="3" type="ORF">PPACK8108_LOCUS5209</name>
</gene>
<feature type="transmembrane region" description="Helical" evidence="2">
    <location>
        <begin position="261"/>
        <end position="284"/>
    </location>
</feature>
<feature type="compositionally biased region" description="Polar residues" evidence="1">
    <location>
        <begin position="152"/>
        <end position="180"/>
    </location>
</feature>
<protein>
    <submittedName>
        <fullName evidence="3">Uncharacterized protein</fullName>
    </submittedName>
</protein>
<feature type="transmembrane region" description="Helical" evidence="2">
    <location>
        <begin position="337"/>
        <end position="356"/>
    </location>
</feature>
<evidence type="ECO:0000313" key="3">
    <source>
        <dbReference type="EMBL" id="CAH7670484.1"/>
    </source>
</evidence>
<sequence>MPGGSPFILTLQKVFWAVAFISIAFIGALLAALYRSKEKKHPVIWGYLLACWVAAWVALLPFFGSVWDYSIPRPLIRANVAAGPPRVVCNINAVLLAYMWTVIPGFGLAFVAEVMRMLLEAIRIVNQMKDSISKQETSNKRKKQIERKGSETSETGLISIDSSTINESSTYGSDLSSSQGGDIEKGSVSSRLSLRSKIRHKWKRLWTKEHVRYMFSIFPLIAGLPSFWLVFYAQSSMGWKYVHSDPFFCYPPDPQVRRTRAFFLILLLVPATFLGLLAVVLYFVLRIRTGTGRRRIHYPLLMKLSVISILTGISAYLEWYINYRLSDRGILGYVPPMYLISSPLFSSAIFVDRNIIEEWKSWIGLMKKHFLK</sequence>
<reference evidence="3" key="1">
    <citation type="submission" date="2022-06" db="EMBL/GenBank/DDBJ databases">
        <authorList>
            <consortium name="SYNGENTA / RWTH Aachen University"/>
        </authorList>
    </citation>
    <scope>NUCLEOTIDE SEQUENCE</scope>
</reference>
<accession>A0AAV0ANF2</accession>
<feature type="transmembrane region" description="Helical" evidence="2">
    <location>
        <begin position="213"/>
        <end position="233"/>
    </location>
</feature>
<feature type="transmembrane region" description="Helical" evidence="2">
    <location>
        <begin position="296"/>
        <end position="317"/>
    </location>
</feature>
<feature type="transmembrane region" description="Helical" evidence="2">
    <location>
        <begin position="95"/>
        <end position="119"/>
    </location>
</feature>
<evidence type="ECO:0000256" key="1">
    <source>
        <dbReference type="SAM" id="MobiDB-lite"/>
    </source>
</evidence>
<keyword evidence="4" id="KW-1185">Reference proteome</keyword>
<keyword evidence="2" id="KW-0812">Transmembrane</keyword>
<comment type="caution">
    <text evidence="3">The sequence shown here is derived from an EMBL/GenBank/DDBJ whole genome shotgun (WGS) entry which is preliminary data.</text>
</comment>
<evidence type="ECO:0000256" key="2">
    <source>
        <dbReference type="SAM" id="Phobius"/>
    </source>
</evidence>
<proteinExistence type="predicted"/>
<keyword evidence="2" id="KW-0472">Membrane</keyword>
<name>A0AAV0ANF2_PHAPC</name>
<dbReference type="EMBL" id="CALTRL010001005">
    <property type="protein sequence ID" value="CAH7670484.1"/>
    <property type="molecule type" value="Genomic_DNA"/>
</dbReference>
<dbReference type="Proteomes" id="UP001153365">
    <property type="component" value="Unassembled WGS sequence"/>
</dbReference>
<feature type="region of interest" description="Disordered" evidence="1">
    <location>
        <begin position="133"/>
        <end position="186"/>
    </location>
</feature>
<evidence type="ECO:0000313" key="4">
    <source>
        <dbReference type="Proteomes" id="UP001153365"/>
    </source>
</evidence>
<keyword evidence="2" id="KW-1133">Transmembrane helix</keyword>
<organism evidence="3 4">
    <name type="scientific">Phakopsora pachyrhizi</name>
    <name type="common">Asian soybean rust disease fungus</name>
    <dbReference type="NCBI Taxonomy" id="170000"/>
    <lineage>
        <taxon>Eukaryota</taxon>
        <taxon>Fungi</taxon>
        <taxon>Dikarya</taxon>
        <taxon>Basidiomycota</taxon>
        <taxon>Pucciniomycotina</taxon>
        <taxon>Pucciniomycetes</taxon>
        <taxon>Pucciniales</taxon>
        <taxon>Phakopsoraceae</taxon>
        <taxon>Phakopsora</taxon>
    </lineage>
</organism>
<feature type="transmembrane region" description="Helical" evidence="2">
    <location>
        <begin position="14"/>
        <end position="34"/>
    </location>
</feature>
<feature type="transmembrane region" description="Helical" evidence="2">
    <location>
        <begin position="46"/>
        <end position="67"/>
    </location>
</feature>